<feature type="compositionally biased region" description="Basic and acidic residues" evidence="2">
    <location>
        <begin position="322"/>
        <end position="337"/>
    </location>
</feature>
<dbReference type="GO" id="GO:0008104">
    <property type="term" value="P:intracellular protein localization"/>
    <property type="evidence" value="ECO:0007669"/>
    <property type="project" value="TreeGrafter"/>
</dbReference>
<dbReference type="Gene3D" id="1.25.10.10">
    <property type="entry name" value="Leucine-rich Repeat Variant"/>
    <property type="match status" value="2"/>
</dbReference>
<reference evidence="4 5" key="1">
    <citation type="journal article" date="2011" name="J. Gen. Appl. Microbiol.">
        <title>Draft genome sequencing of the enigmatic basidiomycete Mixia osmundae.</title>
        <authorList>
            <person name="Nishida H."/>
            <person name="Nagatsuka Y."/>
            <person name="Sugiyama J."/>
        </authorList>
    </citation>
    <scope>NUCLEOTIDE SEQUENCE [LARGE SCALE GENOMIC DNA]</scope>
    <source>
        <strain evidence="5">CBS 9802 / IAM 14324 / JCM 22182 / KY 12970</strain>
    </source>
</reference>
<evidence type="ECO:0000313" key="4">
    <source>
        <dbReference type="EMBL" id="GAA95618.1"/>
    </source>
</evidence>
<dbReference type="Proteomes" id="UP000009131">
    <property type="component" value="Unassembled WGS sequence"/>
</dbReference>
<dbReference type="PANTHER" id="PTHR21663">
    <property type="entry name" value="HYPOTHETICAL HEAT DOMAIN-CONTAINING"/>
    <property type="match status" value="1"/>
</dbReference>
<dbReference type="InterPro" id="IPR046837">
    <property type="entry name" value="Laa1/Sip1/HEATR5-like_HEAT"/>
</dbReference>
<dbReference type="InterPro" id="IPR057981">
    <property type="entry name" value="TPR_LAA1-like_C"/>
</dbReference>
<dbReference type="InterPro" id="IPR016024">
    <property type="entry name" value="ARM-type_fold"/>
</dbReference>
<dbReference type="HOGENOM" id="CLU_000503_0_0_1"/>
<keyword evidence="5" id="KW-1185">Reference proteome</keyword>
<dbReference type="EMBL" id="BABT02000062">
    <property type="protein sequence ID" value="GAA95618.1"/>
    <property type="molecule type" value="Genomic_DNA"/>
</dbReference>
<accession>G7DYF8</accession>
<name>G7DYF8_MIXOS</name>
<dbReference type="PANTHER" id="PTHR21663:SF0">
    <property type="entry name" value="HEAT REPEAT-CONTAINING PROTEIN 5B"/>
    <property type="match status" value="1"/>
</dbReference>
<dbReference type="eggNOG" id="KOG1822">
    <property type="taxonomic scope" value="Eukaryota"/>
</dbReference>
<evidence type="ECO:0000256" key="2">
    <source>
        <dbReference type="SAM" id="MobiDB-lite"/>
    </source>
</evidence>
<dbReference type="RefSeq" id="XP_014569708.1">
    <property type="nucleotide sequence ID" value="XM_014714222.1"/>
</dbReference>
<gene>
    <name evidence="4" type="primary">Mo02274</name>
    <name evidence="4" type="ORF">E5Q_02274</name>
</gene>
<feature type="domain" description="LAA1-like C-terminal TPR repeats" evidence="3">
    <location>
        <begin position="1900"/>
        <end position="2050"/>
    </location>
</feature>
<dbReference type="GO" id="GO:0030139">
    <property type="term" value="C:endocytic vesicle"/>
    <property type="evidence" value="ECO:0007669"/>
    <property type="project" value="TreeGrafter"/>
</dbReference>
<dbReference type="GO" id="GO:0042147">
    <property type="term" value="P:retrograde transport, endosome to Golgi"/>
    <property type="evidence" value="ECO:0007669"/>
    <property type="project" value="TreeGrafter"/>
</dbReference>
<dbReference type="GO" id="GO:0016020">
    <property type="term" value="C:membrane"/>
    <property type="evidence" value="ECO:0007669"/>
    <property type="project" value="TreeGrafter"/>
</dbReference>
<feature type="region of interest" description="Disordered" evidence="2">
    <location>
        <begin position="322"/>
        <end position="350"/>
    </location>
</feature>
<dbReference type="SUPFAM" id="SSF48371">
    <property type="entry name" value="ARM repeat"/>
    <property type="match status" value="2"/>
</dbReference>
<feature type="region of interest" description="Disordered" evidence="2">
    <location>
        <begin position="141"/>
        <end position="166"/>
    </location>
</feature>
<dbReference type="OrthoDB" id="192608at2759"/>
<dbReference type="InterPro" id="IPR040108">
    <property type="entry name" value="Laa1/Sip1/HEATR5"/>
</dbReference>
<sequence>MSRPDSLKLVEQPQTDGLAMDRSIFVLDQVKLAQAVSTGRGEIYLLTWLASVEQALHKGSIELVRACQTNLEQTLLRLIAGIAPTSPTTVEPVPMPRPGRPLRQFVARCFIVLYTRAETKTLFDTVRKLINALLGLDQPDQITTPTAGSTPTLSSSSGSGTVPKPTLQSEKEIRVAQLYLLGELMYALGQGVMSQFVDTILACQKLYRASAQPVVVRHAALVCLRKTLSMGALSLADGLARDLLKQFRSLLNDRSPPLQKAAAECLQAYHEATASLALSDLDATLSACFRALDAADVTTRRSIARLVSGLLAMSQIEGSAPRVEKTKKAASKDVKGADDDDEVAPPPAGEEATATLLTPSAMLAQLSTPYNKPSTTSSTRVALINIYAMLFTTLGQAYVEQYYADILRHLVNDLAGSVRFTFNRNEALATRKLIAILLRDVLAERLLSEQGQILAIGELTRIYLAKWPSELPGTTAPSKAALVLALGEVTGLLRQLGSAPSQIQSLLQEPLQRLAGHPSHSVQVAAAATLKAFCLAVPNQLESNIAYMREAIVKSTALLATPNASPVLARRAAGQAYAISALISIVSSKPLYVAFDSSNKCFTLSLDLLKASGAHELHISSVEIQVAWTILAALMTLGPSFVRPHLSQFQMLWKNALPKPTAKDMAAANSRSDTEWGFLLHIRECSLGSIYAFLKYNQTIMTSDISRKLVALLSNGFAFLNAFISQKSLLVLQQSASTSSVLRLVDREMLFRRRLLQCFAFVATSAAAEPLHAGLLGSCLAVIADPERFPGAQVESAIAAASANYTTVWEMTDGFAGGVTSLMTPRGLAIDAPEGLQRRTRLNRDAIENLIDEQLEQPLALQREFDTALLLLRPNATQRTEAPPPANGVVDAAIHLLARLVPYQDHGIQHKVIQQILNCINSPRLERIPARRMAILVNSTAVVLGALRRSNGVQPSRAHEVLTLPYISGLYRDVIKASLLHSDTRLRAAGSEALGRLCSIAGTAFMANQIQYCVSEVVRNTDPNGRAGCALAFGEIYSYVGGMAAGPVLKTIVDVLMSLSSDPHPTVHYWALESLSKVMDSAGLAYAMYTNATLGMLTRLYMQDSHEPEGGSAITVYLRGDLPAYQAFCRSIDAVIGVLGPELRESARVREIVLLLLTELAQDPDEGVIVEALKATQRFLIFAADHLDLAELVGKLRGFLAASRQPLRIAAVNSVYQLVQRDAASVSRLGGDKLVEELFALLDDDPTIDGVRDAIASWLRQTAGDNPSAWIDICQRIMVKSTATKRIAADQDAVGGRQAGLVDEESQGLGLEMQGPKLGGVRAAASSNNIARWRTQLFALECLHLVFVTLLRSGRREHFDARLAHAAGPTKRYLLINRVPDLIKMAFSASTAHVMEIRVEGLAVLRDVIENFRTAEDPDFADALLLEQYQAPIAAALTPAFAADSFPEVLSAGIQVCATFVGSGIIKEIDRMGRILKLLISALESCKDPEMHSMGEVQHLSSTAVVMLKTSIFAAWAEFQTASVKQPYLLKVITPYLAVLCPFWVASLREYAYFRGNPELATSDSNATADKGLTRDVALPYYENTWPHMLDAVGSLLRADSPEMIATLTGAPISSPKRAQSTAPTGDVHIALGLAFELLADGALSESQHRIAETCLSALEGLLRPSVSGDYALLPAVFNEICHLSYRIISTEDSTLQLRVNALLLSLTRHRRAGTGRGAVHINGNVNGSSDVSQMTQLLSVALASLSEAVPATRPSTSRAARQGQDVYVKLVVQTISFFLDIADNQSDCDRQHLYAFALEIYGRILRDEAFAFDLVPATLGSLQAIAARMGADSPSLLGFLAVSIREGRRLQAQNDRATQNKLKGHILASSLVLTSLSRSTILYQTLLDDFGRLMSSAANSETFEIASTASHCCRTIFTTALKSNTVLRRCFAAILPALIARLLRSRRIQESEGEVALAIDIIRTLALVASDAPANHRENMLAMVLPALVMLLDPDNAKAPLHLAAVKQIVDLAALDPLAFKQTTQGLTPDGRASLQLAVRQTMQGGHTTRAPLTKAAPTISLKAF</sequence>
<dbReference type="Pfam" id="PF25808">
    <property type="entry name" value="TPR_LAA1_C"/>
    <property type="match status" value="1"/>
</dbReference>
<dbReference type="OMA" id="YPQVIQE"/>
<evidence type="ECO:0000256" key="1">
    <source>
        <dbReference type="ARBA" id="ARBA00008304"/>
    </source>
</evidence>
<dbReference type="STRING" id="764103.G7DYF8"/>
<evidence type="ECO:0000259" key="3">
    <source>
        <dbReference type="Pfam" id="PF25808"/>
    </source>
</evidence>
<reference evidence="4 5" key="2">
    <citation type="journal article" date="2012" name="Open Biol.">
        <title>Characteristics of nucleosomes and linker DNA regions on the genome of the basidiomycete Mixia osmundae revealed by mono- and dinucleosome mapping.</title>
        <authorList>
            <person name="Nishida H."/>
            <person name="Kondo S."/>
            <person name="Matsumoto T."/>
            <person name="Suzuki Y."/>
            <person name="Yoshikawa H."/>
            <person name="Taylor T.D."/>
            <person name="Sugiyama J."/>
        </authorList>
    </citation>
    <scope>NUCLEOTIDE SEQUENCE [LARGE SCALE GENOMIC DNA]</scope>
    <source>
        <strain evidence="5">CBS 9802 / IAM 14324 / JCM 22182 / KY 12970</strain>
    </source>
</reference>
<evidence type="ECO:0000313" key="5">
    <source>
        <dbReference type="Proteomes" id="UP000009131"/>
    </source>
</evidence>
<dbReference type="GO" id="GO:0005794">
    <property type="term" value="C:Golgi apparatus"/>
    <property type="evidence" value="ECO:0007669"/>
    <property type="project" value="TreeGrafter"/>
</dbReference>
<comment type="similarity">
    <text evidence="1">Belongs to the HEATR5 family.</text>
</comment>
<dbReference type="FunCoup" id="G7DYF8">
    <property type="interactions" value="200"/>
</dbReference>
<dbReference type="GO" id="GO:0006897">
    <property type="term" value="P:endocytosis"/>
    <property type="evidence" value="ECO:0007669"/>
    <property type="project" value="TreeGrafter"/>
</dbReference>
<proteinExistence type="inferred from homology"/>
<dbReference type="InterPro" id="IPR011989">
    <property type="entry name" value="ARM-like"/>
</dbReference>
<dbReference type="Pfam" id="PF20210">
    <property type="entry name" value="Laa1_Sip1_HTR5"/>
    <property type="match status" value="1"/>
</dbReference>
<organism evidence="4 5">
    <name type="scientific">Mixia osmundae (strain CBS 9802 / IAM 14324 / JCM 22182 / KY 12970)</name>
    <dbReference type="NCBI Taxonomy" id="764103"/>
    <lineage>
        <taxon>Eukaryota</taxon>
        <taxon>Fungi</taxon>
        <taxon>Dikarya</taxon>
        <taxon>Basidiomycota</taxon>
        <taxon>Pucciniomycotina</taxon>
        <taxon>Mixiomycetes</taxon>
        <taxon>Mixiales</taxon>
        <taxon>Mixiaceae</taxon>
        <taxon>Mixia</taxon>
    </lineage>
</organism>
<feature type="compositionally biased region" description="Low complexity" evidence="2">
    <location>
        <begin position="143"/>
        <end position="166"/>
    </location>
</feature>
<dbReference type="InParanoid" id="G7DYF8"/>
<protein>
    <recommendedName>
        <fullName evidence="3">LAA1-like C-terminal TPR repeats domain-containing protein</fullName>
    </recommendedName>
</protein>
<comment type="caution">
    <text evidence="4">The sequence shown here is derived from an EMBL/GenBank/DDBJ whole genome shotgun (WGS) entry which is preliminary data.</text>
</comment>
<dbReference type="GO" id="GO:0005829">
    <property type="term" value="C:cytosol"/>
    <property type="evidence" value="ECO:0007669"/>
    <property type="project" value="GOC"/>
</dbReference>